<name>A0ABT7PGM6_9BACT</name>
<accession>A0ABT7PGM6</accession>
<dbReference type="SUPFAM" id="SSF63829">
    <property type="entry name" value="Calcium-dependent phosphotriesterase"/>
    <property type="match status" value="1"/>
</dbReference>
<keyword evidence="2" id="KW-1185">Reference proteome</keyword>
<reference evidence="1 2" key="1">
    <citation type="submission" date="2023-06" db="EMBL/GenBank/DDBJ databases">
        <title>Roseiconus lacunae JC819 isolated from Gulf of Mannar region, Tamil Nadu.</title>
        <authorList>
            <person name="Pk S."/>
            <person name="Ch S."/>
            <person name="Ch V.R."/>
        </authorList>
    </citation>
    <scope>NUCLEOTIDE SEQUENCE [LARGE SCALE GENOMIC DNA]</scope>
    <source>
        <strain evidence="1 2">JC819</strain>
    </source>
</reference>
<protein>
    <submittedName>
        <fullName evidence="1">Uncharacterized protein</fullName>
    </submittedName>
</protein>
<dbReference type="EMBL" id="JASZZN010000006">
    <property type="protein sequence ID" value="MDM4015635.1"/>
    <property type="molecule type" value="Genomic_DNA"/>
</dbReference>
<comment type="caution">
    <text evidence="1">The sequence shown here is derived from an EMBL/GenBank/DDBJ whole genome shotgun (WGS) entry which is preliminary data.</text>
</comment>
<sequence length="771" mass="86193">MRQRQPQRPTANLKRSHLAFVAVLMLVGLAIGCDRVIHHSISREASVTPVEWIDPVADSVAESPDANNASARYQWPLKEGNYVVSKPAPMGYLNEFSKPFSMDERFEASLVKCSDLNLNATAKAFLTEAYAPPPTEMQLLVEVAKTDFNGAGAFDLSTDGERLIVLNGDEVVLYNLSDAKRVGSFSLPGDWPNAAPDLIRFCGESNDFLIGSNQKLCRVSGRTGAVVAQADLHGDPIEQCETDSNDRVVALLTSSGNLFYGDLQLKKITPIDTGERFVKSMGLAKDGSQIVVDVGGPFVFNLEEEGEVTSKDLFHGYSGKQQTVVAGDSSHLWLDGHHPKVLHRNVDSEGEATQKFSIAHCYWKPSLAAPFSVVEGYNSFVAVGRRLTRQGLQWILFDLGPVNHAYSYPIVLAEKPMRLLCSDDGEVVVLLQNDRIKAYRRQVWKTPGRWRLSDLGYQLVNESPMRELEKLHEAIGRQTRINGAGSPSELQYLLLTRVSYRWLYLEKQGDQLSDKERQVLEKIKQWHQQGGALAKSANGFRLRRLAWEARGTGTVDTVSAQGFETFYEKNQQAEEELAEVVEQMDKPPILALSTLVAVRLDLEHELHSINELAKRTVELYPDHLGAAGEIAFKLLPQWFGEEGDLISFATAHANLYQGQYSDMVYTRLMGDSLPHHMNLTARERHTIDTDRLSRGVVSIAEHEFPMMDAHWHALDIVRGIDGVPALEGTFRRLIESSGTIPLMRLERKSWFFNDLMDFPKKMVDAAELEEG</sequence>
<evidence type="ECO:0000313" key="2">
    <source>
        <dbReference type="Proteomes" id="UP001239462"/>
    </source>
</evidence>
<dbReference type="RefSeq" id="WP_289163135.1">
    <property type="nucleotide sequence ID" value="NZ_JASZZN010000006.1"/>
</dbReference>
<proteinExistence type="predicted"/>
<dbReference type="Proteomes" id="UP001239462">
    <property type="component" value="Unassembled WGS sequence"/>
</dbReference>
<evidence type="ECO:0000313" key="1">
    <source>
        <dbReference type="EMBL" id="MDM4015635.1"/>
    </source>
</evidence>
<gene>
    <name evidence="1" type="ORF">QTN89_09360</name>
</gene>
<dbReference type="PROSITE" id="PS51257">
    <property type="entry name" value="PROKAR_LIPOPROTEIN"/>
    <property type="match status" value="1"/>
</dbReference>
<organism evidence="1 2">
    <name type="scientific">Roseiconus lacunae</name>
    <dbReference type="NCBI Taxonomy" id="2605694"/>
    <lineage>
        <taxon>Bacteria</taxon>
        <taxon>Pseudomonadati</taxon>
        <taxon>Planctomycetota</taxon>
        <taxon>Planctomycetia</taxon>
        <taxon>Pirellulales</taxon>
        <taxon>Pirellulaceae</taxon>
        <taxon>Roseiconus</taxon>
    </lineage>
</organism>